<organism evidence="3 4">
    <name type="scientific">Kockovaella imperatae</name>
    <dbReference type="NCBI Taxonomy" id="4999"/>
    <lineage>
        <taxon>Eukaryota</taxon>
        <taxon>Fungi</taxon>
        <taxon>Dikarya</taxon>
        <taxon>Basidiomycota</taxon>
        <taxon>Agaricomycotina</taxon>
        <taxon>Tremellomycetes</taxon>
        <taxon>Tremellales</taxon>
        <taxon>Cuniculitremaceae</taxon>
        <taxon>Kockovaella</taxon>
    </lineage>
</organism>
<dbReference type="AlphaFoldDB" id="A0A1Y1U728"/>
<feature type="signal peptide" evidence="2">
    <location>
        <begin position="1"/>
        <end position="23"/>
    </location>
</feature>
<evidence type="ECO:0000313" key="4">
    <source>
        <dbReference type="Proteomes" id="UP000193218"/>
    </source>
</evidence>
<comment type="caution">
    <text evidence="3">The sequence shown here is derived from an EMBL/GenBank/DDBJ whole genome shotgun (WGS) entry which is preliminary data.</text>
</comment>
<dbReference type="InParanoid" id="A0A1Y1U728"/>
<dbReference type="Proteomes" id="UP000193218">
    <property type="component" value="Unassembled WGS sequence"/>
</dbReference>
<feature type="compositionally biased region" description="Basic and acidic residues" evidence="1">
    <location>
        <begin position="211"/>
        <end position="223"/>
    </location>
</feature>
<keyword evidence="2" id="KW-0732">Signal</keyword>
<proteinExistence type="predicted"/>
<keyword evidence="4" id="KW-1185">Reference proteome</keyword>
<evidence type="ECO:0000313" key="3">
    <source>
        <dbReference type="EMBL" id="ORX33344.1"/>
    </source>
</evidence>
<feature type="region of interest" description="Disordered" evidence="1">
    <location>
        <begin position="192"/>
        <end position="257"/>
    </location>
</feature>
<gene>
    <name evidence="3" type="ORF">BD324DRAFT_610678</name>
</gene>
<evidence type="ECO:0000256" key="2">
    <source>
        <dbReference type="SAM" id="SignalP"/>
    </source>
</evidence>
<dbReference type="GeneID" id="33556018"/>
<protein>
    <submittedName>
        <fullName evidence="3">Uncharacterized protein</fullName>
    </submittedName>
</protein>
<name>A0A1Y1U728_9TREE</name>
<dbReference type="EMBL" id="NBSH01000024">
    <property type="protein sequence ID" value="ORX33344.1"/>
    <property type="molecule type" value="Genomic_DNA"/>
</dbReference>
<feature type="region of interest" description="Disordered" evidence="1">
    <location>
        <begin position="49"/>
        <end position="101"/>
    </location>
</feature>
<accession>A0A1Y1U728</accession>
<dbReference type="RefSeq" id="XP_021867691.1">
    <property type="nucleotide sequence ID" value="XM_022014210.1"/>
</dbReference>
<feature type="chain" id="PRO_5013095918" evidence="2">
    <location>
        <begin position="24"/>
        <end position="574"/>
    </location>
</feature>
<feature type="compositionally biased region" description="Low complexity" evidence="1">
    <location>
        <begin position="68"/>
        <end position="77"/>
    </location>
</feature>
<evidence type="ECO:0000256" key="1">
    <source>
        <dbReference type="SAM" id="MobiDB-lite"/>
    </source>
</evidence>
<reference evidence="3 4" key="1">
    <citation type="submission" date="2017-03" db="EMBL/GenBank/DDBJ databases">
        <title>Widespread Adenine N6-methylation of Active Genes in Fungi.</title>
        <authorList>
            <consortium name="DOE Joint Genome Institute"/>
            <person name="Mondo S.J."/>
            <person name="Dannebaum R.O."/>
            <person name="Kuo R.C."/>
            <person name="Louie K.B."/>
            <person name="Bewick A.J."/>
            <person name="Labutti K."/>
            <person name="Haridas S."/>
            <person name="Kuo A."/>
            <person name="Salamov A."/>
            <person name="Ahrendt S.R."/>
            <person name="Lau R."/>
            <person name="Bowen B.P."/>
            <person name="Lipzen A."/>
            <person name="Sullivan W."/>
            <person name="Andreopoulos W.B."/>
            <person name="Clum A."/>
            <person name="Lindquist E."/>
            <person name="Daum C."/>
            <person name="Northen T.R."/>
            <person name="Ramamoorthy G."/>
            <person name="Schmitz R.J."/>
            <person name="Gryganskyi A."/>
            <person name="Culley D."/>
            <person name="Magnuson J."/>
            <person name="James T.Y."/>
            <person name="O'Malley M.A."/>
            <person name="Stajich J.E."/>
            <person name="Spatafora J.W."/>
            <person name="Visel A."/>
            <person name="Grigoriev I.V."/>
        </authorList>
    </citation>
    <scope>NUCLEOTIDE SEQUENCE [LARGE SCALE GENOMIC DNA]</scope>
    <source>
        <strain evidence="3 4">NRRL Y-17943</strain>
    </source>
</reference>
<sequence length="574" mass="62940">MPHRRFGIALGVFFVCSYRTVSAPYPSPIAEYRRALLVTEEPSPWVIIDDAPSRRRTYRPDTPPSPSPLSQQTHSQTAALPATEPDAVATRGLRRKSLPSDWMTQPAAYDPVVPSTKGVFDQVQIPSSNLSSHQVDSLRSSIAYDDFSVSLEPDQTSMTRAKMSRVALRSGGEQEKGSLNQQVFGLMASEEDPGVSTEVMKENQDETTSDTSERERAEVRDCPALEIPCPSSGATLRHDGSALPSTNSGNRVAPPSPHLRHDSIGSHWEMRSAAHENWLESRRMFLRPASPPGSTTSVLPMFSAENGLYCADGAAPARDLRNQDQAEVGGKAMTPSSAPLIRVYDYAFNAESPAIEAIDIAKPEIDSPPHISKHRASTYKSLRRTVSATRSYGALSFDHRCLERRAASLAKSTTYLSDTQSTQAGPRYLNERTETGTGMTSDCVQFADVDAEAEIAPEQSLEERHPPSSCGQDEPVYSNFNTSSSLSTATFIAIPRRSSSSASAETQKQTKIPVYLEKQVQTDPLLPEAPRVPSIPAMTLPWSLARTLVQIQTPLRTRSQPLKSFEVSRNHSRR</sequence>